<dbReference type="RefSeq" id="WP_123223472.1">
    <property type="nucleotide sequence ID" value="NZ_RJSF01000040.1"/>
</dbReference>
<evidence type="ECO:0000313" key="8">
    <source>
        <dbReference type="EMBL" id="RNM14066.1"/>
    </source>
</evidence>
<keyword evidence="5 6" id="KW-0472">Membrane</keyword>
<feature type="transmembrane region" description="Helical" evidence="6">
    <location>
        <begin position="41"/>
        <end position="63"/>
    </location>
</feature>
<evidence type="ECO:0000313" key="9">
    <source>
        <dbReference type="Proteomes" id="UP000279994"/>
    </source>
</evidence>
<evidence type="ECO:0000256" key="6">
    <source>
        <dbReference type="SAM" id="Phobius"/>
    </source>
</evidence>
<evidence type="ECO:0000259" key="7">
    <source>
        <dbReference type="Pfam" id="PF06271"/>
    </source>
</evidence>
<reference evidence="8 9" key="1">
    <citation type="submission" date="2018-11" db="EMBL/GenBank/DDBJ databases">
        <authorList>
            <person name="Li F."/>
        </authorList>
    </citation>
    <scope>NUCLEOTIDE SEQUENCE [LARGE SCALE GENOMIC DNA]</scope>
    <source>
        <strain evidence="8 9">Gsoil 818</strain>
    </source>
</reference>
<dbReference type="EMBL" id="RJSF01000040">
    <property type="protein sequence ID" value="RNM14066.1"/>
    <property type="molecule type" value="Genomic_DNA"/>
</dbReference>
<dbReference type="AlphaFoldDB" id="A0A3N0GPC4"/>
<sequence length="123" mass="13663">MSNPPALVPASWSRRIAALFVDWLACYGFAFFILRDVQHPAFATLTTLTFLVESAVGVALSGASFGQMLLRIRVHRVDGRPLSLLRALQRQLLVCLVIPPLVFREDGRGLHDLWTASGAYEVR</sequence>
<feature type="domain" description="RDD" evidence="7">
    <location>
        <begin position="10"/>
        <end position="114"/>
    </location>
</feature>
<keyword evidence="9" id="KW-1185">Reference proteome</keyword>
<evidence type="ECO:0000256" key="5">
    <source>
        <dbReference type="ARBA" id="ARBA00023136"/>
    </source>
</evidence>
<accession>A0A3N0GPC4</accession>
<dbReference type="InterPro" id="IPR051791">
    <property type="entry name" value="Pra-immunoreactive"/>
</dbReference>
<keyword evidence="2" id="KW-1003">Cell membrane</keyword>
<comment type="caution">
    <text evidence="8">The sequence shown here is derived from an EMBL/GenBank/DDBJ whole genome shotgun (WGS) entry which is preliminary data.</text>
</comment>
<evidence type="ECO:0000256" key="2">
    <source>
        <dbReference type="ARBA" id="ARBA00022475"/>
    </source>
</evidence>
<dbReference type="PANTHER" id="PTHR36115">
    <property type="entry name" value="PROLINE-RICH ANTIGEN HOMOLOG-RELATED"/>
    <property type="match status" value="1"/>
</dbReference>
<dbReference type="OrthoDB" id="5187110at2"/>
<dbReference type="Pfam" id="PF06271">
    <property type="entry name" value="RDD"/>
    <property type="match status" value="1"/>
</dbReference>
<name>A0A3N0GPC4_9ACTN</name>
<organism evidence="8 9">
    <name type="scientific">Nocardioides pocheonensis</name>
    <dbReference type="NCBI Taxonomy" id="661485"/>
    <lineage>
        <taxon>Bacteria</taxon>
        <taxon>Bacillati</taxon>
        <taxon>Actinomycetota</taxon>
        <taxon>Actinomycetes</taxon>
        <taxon>Propionibacteriales</taxon>
        <taxon>Nocardioidaceae</taxon>
        <taxon>Nocardioides</taxon>
    </lineage>
</organism>
<comment type="subcellular location">
    <subcellularLocation>
        <location evidence="1">Cell membrane</location>
        <topology evidence="1">Multi-pass membrane protein</topology>
    </subcellularLocation>
</comment>
<dbReference type="InterPro" id="IPR010432">
    <property type="entry name" value="RDD"/>
</dbReference>
<evidence type="ECO:0000256" key="4">
    <source>
        <dbReference type="ARBA" id="ARBA00022989"/>
    </source>
</evidence>
<evidence type="ECO:0000256" key="3">
    <source>
        <dbReference type="ARBA" id="ARBA00022692"/>
    </source>
</evidence>
<dbReference type="GO" id="GO:0005886">
    <property type="term" value="C:plasma membrane"/>
    <property type="evidence" value="ECO:0007669"/>
    <property type="project" value="UniProtKB-SubCell"/>
</dbReference>
<dbReference type="Proteomes" id="UP000279994">
    <property type="component" value="Unassembled WGS sequence"/>
</dbReference>
<keyword evidence="3 6" id="KW-0812">Transmembrane</keyword>
<dbReference type="PANTHER" id="PTHR36115:SF6">
    <property type="entry name" value="PROLINE-RICH ANTIGEN HOMOLOG"/>
    <property type="match status" value="1"/>
</dbReference>
<gene>
    <name evidence="8" type="ORF">EFL26_14100</name>
</gene>
<evidence type="ECO:0000256" key="1">
    <source>
        <dbReference type="ARBA" id="ARBA00004651"/>
    </source>
</evidence>
<protein>
    <submittedName>
        <fullName evidence="8">RDD family protein</fullName>
    </submittedName>
</protein>
<feature type="transmembrane region" description="Helical" evidence="6">
    <location>
        <begin position="12"/>
        <end position="34"/>
    </location>
</feature>
<keyword evidence="4 6" id="KW-1133">Transmembrane helix</keyword>
<proteinExistence type="predicted"/>